<evidence type="ECO:0000313" key="1">
    <source>
        <dbReference type="EMBL" id="MCX8534403.1"/>
    </source>
</evidence>
<feature type="non-terminal residue" evidence="1">
    <location>
        <position position="1"/>
    </location>
</feature>
<dbReference type="InterPro" id="IPR022385">
    <property type="entry name" value="Rhs_assc_core"/>
</dbReference>
<protein>
    <submittedName>
        <fullName evidence="1">RHS repeat-associated core domain-containing protein</fullName>
    </submittedName>
</protein>
<sequence>DSSDGQYKYEYNGKELQIETGMYDYGARFYMPDLGRWGVVDPLAESSRRFTPYHYGNNNPMRFIDPDGRNVRDVNGDGSHIIYDGDHAAGALSFLQGMYSGNSNSSTSQNYSFFDLGGSAGGDGSFNFTKSNDPAYSPAEWLKVTMNIRADKPQTGETDCVPTIGRSAAKFLGMDINVKNLQKYANTLGGIKANKTKEFFESLGLKVDALYENKDTGDYYFNDGVASKMNTKAIKFIVESLQAGHPVYLGFSNKDMAGRSFAHAVLVTEITYSPDFNKMKKIKYFDPEDGKISGELSSFQNEYGVSQTVYNIFSLSKP</sequence>
<dbReference type="PANTHER" id="PTHR32305">
    <property type="match status" value="1"/>
</dbReference>
<accession>A0ABT3Y8A3</accession>
<dbReference type="Gene3D" id="2.180.10.10">
    <property type="entry name" value="RHS repeat-associated core"/>
    <property type="match status" value="1"/>
</dbReference>
<dbReference type="Proteomes" id="UP001070176">
    <property type="component" value="Unassembled WGS sequence"/>
</dbReference>
<dbReference type="PANTHER" id="PTHR32305:SF15">
    <property type="entry name" value="PROTEIN RHSA-RELATED"/>
    <property type="match status" value="1"/>
</dbReference>
<name>A0ABT3Y8A3_9FLAO</name>
<proteinExistence type="predicted"/>
<keyword evidence="2" id="KW-1185">Reference proteome</keyword>
<reference evidence="1" key="1">
    <citation type="submission" date="2022-10" db="EMBL/GenBank/DDBJ databases">
        <title>Chryseobacterium sp. nov., a novel bacterial species.</title>
        <authorList>
            <person name="Cao Y."/>
        </authorList>
    </citation>
    <scope>NUCLEOTIDE SEQUENCE</scope>
    <source>
        <strain evidence="1">KC 927</strain>
    </source>
</reference>
<organism evidence="1 2">
    <name type="scientific">Chryseobacterium luquanense</name>
    <dbReference type="NCBI Taxonomy" id="2983766"/>
    <lineage>
        <taxon>Bacteria</taxon>
        <taxon>Pseudomonadati</taxon>
        <taxon>Bacteroidota</taxon>
        <taxon>Flavobacteriia</taxon>
        <taxon>Flavobacteriales</taxon>
        <taxon>Weeksellaceae</taxon>
        <taxon>Chryseobacterium group</taxon>
        <taxon>Chryseobacterium</taxon>
    </lineage>
</organism>
<dbReference type="InterPro" id="IPR050708">
    <property type="entry name" value="T6SS_VgrG/RHS"/>
</dbReference>
<comment type="caution">
    <text evidence="1">The sequence shown here is derived from an EMBL/GenBank/DDBJ whole genome shotgun (WGS) entry which is preliminary data.</text>
</comment>
<dbReference type="NCBIfam" id="TIGR03696">
    <property type="entry name" value="Rhs_assc_core"/>
    <property type="match status" value="1"/>
</dbReference>
<dbReference type="EMBL" id="JAOVZV010000024">
    <property type="protein sequence ID" value="MCX8534403.1"/>
    <property type="molecule type" value="Genomic_DNA"/>
</dbReference>
<gene>
    <name evidence="1" type="ORF">OEA66_18815</name>
</gene>
<evidence type="ECO:0000313" key="2">
    <source>
        <dbReference type="Proteomes" id="UP001070176"/>
    </source>
</evidence>
<dbReference type="Gene3D" id="3.90.70.10">
    <property type="entry name" value="Cysteine proteinases"/>
    <property type="match status" value="1"/>
</dbReference>
<dbReference type="RefSeq" id="WP_267282851.1">
    <property type="nucleotide sequence ID" value="NZ_JAOVZV010000024.1"/>
</dbReference>